<keyword evidence="1" id="KW-0812">Transmembrane</keyword>
<sequence>MSDCASPFDRELGAWPDDADWPDHRVRVTRDWDREPWRLLYDRTRHGSHDGPTYHDDLDNRMIVEITSAGGFDLLVPRHLEAISLFAGFAAALLCTAQQLPPIVAACGGMISACLVGFAGVERVLQRRINYRTHRDDIYG</sequence>
<evidence type="ECO:0000256" key="1">
    <source>
        <dbReference type="SAM" id="Phobius"/>
    </source>
</evidence>
<keyword evidence="1" id="KW-0472">Membrane</keyword>
<feature type="transmembrane region" description="Helical" evidence="1">
    <location>
        <begin position="103"/>
        <end position="125"/>
    </location>
</feature>
<evidence type="ECO:0000313" key="3">
    <source>
        <dbReference type="Proteomes" id="UP001216253"/>
    </source>
</evidence>
<proteinExistence type="predicted"/>
<organism evidence="2 3">
    <name type="scientific">Novosphingobium album</name>
    <name type="common">ex Liu et al. 2023</name>
    <dbReference type="NCBI Taxonomy" id="3031130"/>
    <lineage>
        <taxon>Bacteria</taxon>
        <taxon>Pseudomonadati</taxon>
        <taxon>Pseudomonadota</taxon>
        <taxon>Alphaproteobacteria</taxon>
        <taxon>Sphingomonadales</taxon>
        <taxon>Sphingomonadaceae</taxon>
        <taxon>Novosphingobium</taxon>
    </lineage>
</organism>
<accession>A0ABT5WX38</accession>
<dbReference type="Proteomes" id="UP001216253">
    <property type="component" value="Unassembled WGS sequence"/>
</dbReference>
<protein>
    <submittedName>
        <fullName evidence="2">Uncharacterized protein</fullName>
    </submittedName>
</protein>
<reference evidence="2 3" key="1">
    <citation type="submission" date="2023-03" db="EMBL/GenBank/DDBJ databases">
        <title>NovoSphingobium album sp. nov. isolated from polycyclic aromatic hydrocarbons- and heavy-metal polluted soil.</title>
        <authorList>
            <person name="Liu Z."/>
            <person name="Wang K."/>
        </authorList>
    </citation>
    <scope>NUCLEOTIDE SEQUENCE [LARGE SCALE GENOMIC DNA]</scope>
    <source>
        <strain evidence="2 3">H3SJ31-1</strain>
    </source>
</reference>
<name>A0ABT5WX38_9SPHN</name>
<comment type="caution">
    <text evidence="2">The sequence shown here is derived from an EMBL/GenBank/DDBJ whole genome shotgun (WGS) entry which is preliminary data.</text>
</comment>
<dbReference type="EMBL" id="JARESE010000083">
    <property type="protein sequence ID" value="MDE8654462.1"/>
    <property type="molecule type" value="Genomic_DNA"/>
</dbReference>
<evidence type="ECO:0000313" key="2">
    <source>
        <dbReference type="EMBL" id="MDE8654462.1"/>
    </source>
</evidence>
<gene>
    <name evidence="2" type="ORF">PYV00_22450</name>
</gene>
<dbReference type="RefSeq" id="WP_275230577.1">
    <property type="nucleotide sequence ID" value="NZ_JARESE010000083.1"/>
</dbReference>
<keyword evidence="3" id="KW-1185">Reference proteome</keyword>
<keyword evidence="1" id="KW-1133">Transmembrane helix</keyword>